<dbReference type="PROSITE" id="PS00198">
    <property type="entry name" value="4FE4S_FER_1"/>
    <property type="match status" value="1"/>
</dbReference>
<evidence type="ECO:0000256" key="3">
    <source>
        <dbReference type="ARBA" id="ARBA00023014"/>
    </source>
</evidence>
<dbReference type="RefSeq" id="WP_160721670.1">
    <property type="nucleotide sequence ID" value="NZ_SUMG01000011.1"/>
</dbReference>
<comment type="caution">
    <text evidence="5">The sequence shown here is derived from an EMBL/GenBank/DDBJ whole genome shotgun (WGS) entry which is preliminary data.</text>
</comment>
<keyword evidence="2" id="KW-0408">Iron</keyword>
<evidence type="ECO:0000313" key="6">
    <source>
        <dbReference type="Proteomes" id="UP000449710"/>
    </source>
</evidence>
<dbReference type="GO" id="GO:0046872">
    <property type="term" value="F:metal ion binding"/>
    <property type="evidence" value="ECO:0007669"/>
    <property type="project" value="UniProtKB-KW"/>
</dbReference>
<sequence length="163" mass="18362">MLRTTGVPTEQELDAVFPSKERLEKGPVVVVECFETIPCNPCYTACHSGGIRAFKNIIDLPTVDYEECNGCTLCISSCPGLAIMVIDYRYHKDYVKMTIPFEFSPLPKPEDWVMGLNRNGKEVKRVQVLSVKNTKHLDKTPMISIAVPKGQFKEIRNIRVGDL</sequence>
<dbReference type="InterPro" id="IPR017900">
    <property type="entry name" value="4Fe4S_Fe_S_CS"/>
</dbReference>
<protein>
    <submittedName>
        <fullName evidence="5">4Fe-4S ferredoxin</fullName>
    </submittedName>
</protein>
<feature type="domain" description="4Fe-4S ferredoxin-type" evidence="4">
    <location>
        <begin position="59"/>
        <end position="88"/>
    </location>
</feature>
<accession>A0AA43XLP3</accession>
<gene>
    <name evidence="5" type="ORF">ISALK_09530</name>
</gene>
<name>A0AA43XLP3_9CLOT</name>
<dbReference type="SUPFAM" id="SSF54862">
    <property type="entry name" value="4Fe-4S ferredoxins"/>
    <property type="match status" value="1"/>
</dbReference>
<dbReference type="Gene3D" id="3.30.70.20">
    <property type="match status" value="1"/>
</dbReference>
<evidence type="ECO:0000259" key="4">
    <source>
        <dbReference type="PROSITE" id="PS51379"/>
    </source>
</evidence>
<dbReference type="Proteomes" id="UP000449710">
    <property type="component" value="Unassembled WGS sequence"/>
</dbReference>
<keyword evidence="1" id="KW-0479">Metal-binding</keyword>
<dbReference type="Pfam" id="PF00037">
    <property type="entry name" value="Fer4"/>
    <property type="match status" value="1"/>
</dbReference>
<keyword evidence="3" id="KW-0411">Iron-sulfur</keyword>
<dbReference type="EMBL" id="SUMG01000011">
    <property type="protein sequence ID" value="NBG88741.1"/>
    <property type="molecule type" value="Genomic_DNA"/>
</dbReference>
<evidence type="ECO:0000256" key="1">
    <source>
        <dbReference type="ARBA" id="ARBA00022723"/>
    </source>
</evidence>
<reference evidence="5 6" key="1">
    <citation type="submission" date="2019-04" db="EMBL/GenBank/DDBJ databases">
        <title>Isachenkonia alkalipeptolytica gen. nov. sp. nov. a new anaerobic, alkiliphilic organothrophic bacterium capable to reduce synthesized ferrihydrite isolated from a soda lake.</title>
        <authorList>
            <person name="Toshchakov S.V."/>
            <person name="Zavarzina D.G."/>
            <person name="Zhilina T.N."/>
            <person name="Kostrikina N.A."/>
            <person name="Kublanov I.V."/>
        </authorList>
    </citation>
    <scope>NUCLEOTIDE SEQUENCE [LARGE SCALE GENOMIC DNA]</scope>
    <source>
        <strain evidence="5 6">Z-1701</strain>
    </source>
</reference>
<evidence type="ECO:0000256" key="2">
    <source>
        <dbReference type="ARBA" id="ARBA00023004"/>
    </source>
</evidence>
<dbReference type="InterPro" id="IPR017896">
    <property type="entry name" value="4Fe4S_Fe-S-bd"/>
</dbReference>
<keyword evidence="6" id="KW-1185">Reference proteome</keyword>
<dbReference type="PROSITE" id="PS51379">
    <property type="entry name" value="4FE4S_FER_2"/>
    <property type="match status" value="1"/>
</dbReference>
<evidence type="ECO:0000313" key="5">
    <source>
        <dbReference type="EMBL" id="NBG88741.1"/>
    </source>
</evidence>
<proteinExistence type="predicted"/>
<dbReference type="GO" id="GO:0051536">
    <property type="term" value="F:iron-sulfur cluster binding"/>
    <property type="evidence" value="ECO:0007669"/>
    <property type="project" value="UniProtKB-KW"/>
</dbReference>
<organism evidence="5 6">
    <name type="scientific">Isachenkonia alkalipeptolytica</name>
    <dbReference type="NCBI Taxonomy" id="2565777"/>
    <lineage>
        <taxon>Bacteria</taxon>
        <taxon>Bacillati</taxon>
        <taxon>Bacillota</taxon>
        <taxon>Clostridia</taxon>
        <taxon>Eubacteriales</taxon>
        <taxon>Clostridiaceae</taxon>
        <taxon>Isachenkonia</taxon>
    </lineage>
</organism>
<dbReference type="AlphaFoldDB" id="A0AA43XLP3"/>